<dbReference type="EMBL" id="VSSQ01047467">
    <property type="protein sequence ID" value="MPN01461.1"/>
    <property type="molecule type" value="Genomic_DNA"/>
</dbReference>
<name>A0A645EHP9_9ZZZZ</name>
<comment type="caution">
    <text evidence="2">The sequence shown here is derived from an EMBL/GenBank/DDBJ whole genome shotgun (WGS) entry which is preliminary data.</text>
</comment>
<keyword evidence="1" id="KW-0472">Membrane</keyword>
<evidence type="ECO:0000313" key="2">
    <source>
        <dbReference type="EMBL" id="MPN01461.1"/>
    </source>
</evidence>
<gene>
    <name evidence="2" type="ORF">SDC9_148670</name>
</gene>
<proteinExistence type="predicted"/>
<dbReference type="AlphaFoldDB" id="A0A645EHP9"/>
<keyword evidence="1" id="KW-1133">Transmembrane helix</keyword>
<reference evidence="2" key="1">
    <citation type="submission" date="2019-08" db="EMBL/GenBank/DDBJ databases">
        <authorList>
            <person name="Kucharzyk K."/>
            <person name="Murdoch R.W."/>
            <person name="Higgins S."/>
            <person name="Loffler F."/>
        </authorList>
    </citation>
    <scope>NUCLEOTIDE SEQUENCE</scope>
</reference>
<organism evidence="2">
    <name type="scientific">bioreactor metagenome</name>
    <dbReference type="NCBI Taxonomy" id="1076179"/>
    <lineage>
        <taxon>unclassified sequences</taxon>
        <taxon>metagenomes</taxon>
        <taxon>ecological metagenomes</taxon>
    </lineage>
</organism>
<protein>
    <submittedName>
        <fullName evidence="2">Uncharacterized protein</fullName>
    </submittedName>
</protein>
<feature type="transmembrane region" description="Helical" evidence="1">
    <location>
        <begin position="25"/>
        <end position="47"/>
    </location>
</feature>
<evidence type="ECO:0000256" key="1">
    <source>
        <dbReference type="SAM" id="Phobius"/>
    </source>
</evidence>
<keyword evidence="1" id="KW-0812">Transmembrane</keyword>
<accession>A0A645EHP9</accession>
<sequence length="67" mass="7542">MFHYSIVLCKGSFKNTSAGMRIPFAYIYMCLPVGSFLMILTSIEVVLKNILGFINYNKETNGNEVAK</sequence>